<dbReference type="GO" id="GO:0008170">
    <property type="term" value="F:N-methyltransferase activity"/>
    <property type="evidence" value="ECO:0007669"/>
    <property type="project" value="UniProtKB-ARBA"/>
</dbReference>
<dbReference type="InterPro" id="IPR011990">
    <property type="entry name" value="TPR-like_helical_dom_sf"/>
</dbReference>
<dbReference type="SUPFAM" id="SSF48452">
    <property type="entry name" value="TPR-like"/>
    <property type="match status" value="1"/>
</dbReference>
<dbReference type="OMA" id="TICEINM"/>
<evidence type="ECO:0000313" key="6">
    <source>
        <dbReference type="EnsemblMetazoa" id="MESCA007382-PA"/>
    </source>
</evidence>
<dbReference type="EMBL" id="CAQQ02122848">
    <property type="status" value="NOT_ANNOTATED_CDS"/>
    <property type="molecule type" value="Genomic_DNA"/>
</dbReference>
<feature type="domain" description="MYND-type" evidence="5">
    <location>
        <begin position="213"/>
        <end position="253"/>
    </location>
</feature>
<dbReference type="EMBL" id="CAQQ02122849">
    <property type="status" value="NOT_ANNOTATED_CDS"/>
    <property type="molecule type" value="Genomic_DNA"/>
</dbReference>
<dbReference type="PROSITE" id="PS50865">
    <property type="entry name" value="ZF_MYND_2"/>
    <property type="match status" value="1"/>
</dbReference>
<dbReference type="InterPro" id="IPR046341">
    <property type="entry name" value="SET_dom_sf"/>
</dbReference>
<dbReference type="PANTHER" id="PTHR47111:SF1">
    <property type="entry name" value="SET AND MYND DOMAIN-CONTAINING PROTEIN 4"/>
    <property type="match status" value="1"/>
</dbReference>
<keyword evidence="2 4" id="KW-0863">Zinc-finger</keyword>
<dbReference type="SUPFAM" id="SSF144232">
    <property type="entry name" value="HIT/MYND zinc finger-like"/>
    <property type="match status" value="1"/>
</dbReference>
<keyword evidence="3" id="KW-0862">Zinc</keyword>
<accession>T1GUG9</accession>
<evidence type="ECO:0000313" key="7">
    <source>
        <dbReference type="Proteomes" id="UP000015102"/>
    </source>
</evidence>
<proteinExistence type="predicted"/>
<dbReference type="AlphaFoldDB" id="T1GUG9"/>
<keyword evidence="1" id="KW-0479">Metal-binding</keyword>
<evidence type="ECO:0000259" key="5">
    <source>
        <dbReference type="PROSITE" id="PS50865"/>
    </source>
</evidence>
<dbReference type="Pfam" id="PF00856">
    <property type="entry name" value="SET"/>
    <property type="match status" value="1"/>
</dbReference>
<organism evidence="6 7">
    <name type="scientific">Megaselia scalaris</name>
    <name type="common">Humpbacked fly</name>
    <name type="synonym">Phora scalaris</name>
    <dbReference type="NCBI Taxonomy" id="36166"/>
    <lineage>
        <taxon>Eukaryota</taxon>
        <taxon>Metazoa</taxon>
        <taxon>Ecdysozoa</taxon>
        <taxon>Arthropoda</taxon>
        <taxon>Hexapoda</taxon>
        <taxon>Insecta</taxon>
        <taxon>Pterygota</taxon>
        <taxon>Neoptera</taxon>
        <taxon>Endopterygota</taxon>
        <taxon>Diptera</taxon>
        <taxon>Brachycera</taxon>
        <taxon>Muscomorpha</taxon>
        <taxon>Platypezoidea</taxon>
        <taxon>Phoridae</taxon>
        <taxon>Megaseliini</taxon>
        <taxon>Megaselia</taxon>
    </lineage>
</organism>
<protein>
    <recommendedName>
        <fullName evidence="5">MYND-type domain-containing protein</fullName>
    </recommendedName>
</protein>
<dbReference type="GO" id="GO:0008270">
    <property type="term" value="F:zinc ion binding"/>
    <property type="evidence" value="ECO:0007669"/>
    <property type="project" value="UniProtKB-KW"/>
</dbReference>
<dbReference type="SUPFAM" id="SSF82199">
    <property type="entry name" value="SET domain"/>
    <property type="match status" value="1"/>
</dbReference>
<dbReference type="Gene3D" id="1.25.40.10">
    <property type="entry name" value="Tetratricopeptide repeat domain"/>
    <property type="match status" value="1"/>
</dbReference>
<dbReference type="STRING" id="36166.T1GUG9"/>
<dbReference type="EnsemblMetazoa" id="MESCA007382-RA">
    <property type="protein sequence ID" value="MESCA007382-PA"/>
    <property type="gene ID" value="MESCA007382"/>
</dbReference>
<dbReference type="HOGENOM" id="CLU_021727_4_0_1"/>
<dbReference type="GO" id="GO:0008757">
    <property type="term" value="F:S-adenosylmethionine-dependent methyltransferase activity"/>
    <property type="evidence" value="ECO:0007669"/>
    <property type="project" value="UniProtKB-ARBA"/>
</dbReference>
<evidence type="ECO:0000256" key="4">
    <source>
        <dbReference type="PROSITE-ProRule" id="PRU00134"/>
    </source>
</evidence>
<dbReference type="InterPro" id="IPR002893">
    <property type="entry name" value="Znf_MYND"/>
</dbReference>
<evidence type="ECO:0000256" key="3">
    <source>
        <dbReference type="ARBA" id="ARBA00022833"/>
    </source>
</evidence>
<dbReference type="Pfam" id="PF01753">
    <property type="entry name" value="zf-MYND"/>
    <property type="match status" value="1"/>
</dbReference>
<dbReference type="Gene3D" id="1.10.220.160">
    <property type="match status" value="1"/>
</dbReference>
<sequence>MASVSSSSSPGEIKSNIDIYDIHEDLVKTIASMNKLHVSSSAFFRLTENYQRVKKEGNENFSLKSRNYFRALELYNKSICYSLSDSENISIGYANRSAVLFELKNYQQCLENISMARKANFPQRLMHKLDKRENDCKKLLTQAQATDLKSHEFVLSHESHQTVPFISNCLEMGCSKEEGRFIYTKTALNVGDVVAMEDPYCTALLPAMRYIRCAYCTKEACFTLIPCGNCTSAMFCSEDCREKGWREFHKYECPIIDFLLDSCTKIHLTALRTCFVTLSLFSNINECRAFCENSDNIDKNVFDLNYKEISKLEEYRAVHGLVTNEEKRPVNDLFQRATLGATIKNILLEFTPLLNHSCAPNVVRIHKGTTAILFVLRNIEANGKLYDNYGNTNTV</sequence>
<reference evidence="6" key="2">
    <citation type="submission" date="2015-06" db="UniProtKB">
        <authorList>
            <consortium name="EnsemblMetazoa"/>
        </authorList>
    </citation>
    <scope>IDENTIFICATION</scope>
</reference>
<dbReference type="GO" id="GO:0008276">
    <property type="term" value="F:protein methyltransferase activity"/>
    <property type="evidence" value="ECO:0007669"/>
    <property type="project" value="UniProtKB-ARBA"/>
</dbReference>
<evidence type="ECO:0000256" key="2">
    <source>
        <dbReference type="ARBA" id="ARBA00022771"/>
    </source>
</evidence>
<reference evidence="7" key="1">
    <citation type="submission" date="2013-02" db="EMBL/GenBank/DDBJ databases">
        <authorList>
            <person name="Hughes D."/>
        </authorList>
    </citation>
    <scope>NUCLEOTIDE SEQUENCE</scope>
    <source>
        <strain>Durham</strain>
        <strain evidence="7">NC isolate 2 -- Noor lab</strain>
    </source>
</reference>
<name>T1GUG9_MEGSC</name>
<dbReference type="Proteomes" id="UP000015102">
    <property type="component" value="Unassembled WGS sequence"/>
</dbReference>
<dbReference type="EMBL" id="CAQQ02122850">
    <property type="status" value="NOT_ANNOTATED_CDS"/>
    <property type="molecule type" value="Genomic_DNA"/>
</dbReference>
<dbReference type="PANTHER" id="PTHR47111">
    <property type="entry name" value="BCDNA.LD29892"/>
    <property type="match status" value="1"/>
</dbReference>
<dbReference type="PROSITE" id="PS01360">
    <property type="entry name" value="ZF_MYND_1"/>
    <property type="match status" value="1"/>
</dbReference>
<dbReference type="Gene3D" id="2.170.270.10">
    <property type="entry name" value="SET domain"/>
    <property type="match status" value="1"/>
</dbReference>
<evidence type="ECO:0000256" key="1">
    <source>
        <dbReference type="ARBA" id="ARBA00022723"/>
    </source>
</evidence>
<dbReference type="Gene3D" id="6.10.140.2220">
    <property type="match status" value="1"/>
</dbReference>
<keyword evidence="7" id="KW-1185">Reference proteome</keyword>
<dbReference type="InterPro" id="IPR001214">
    <property type="entry name" value="SET_dom"/>
</dbReference>